<evidence type="ECO:0000256" key="7">
    <source>
        <dbReference type="ARBA" id="ARBA00022475"/>
    </source>
</evidence>
<evidence type="ECO:0000256" key="2">
    <source>
        <dbReference type="ARBA" id="ARBA00004651"/>
    </source>
</evidence>
<comment type="catalytic activity">
    <reaction evidence="17 19">
        <text>alpha-ribazole + adenosylcob(III)inamide-GDP = adenosylcob(III)alamin + GMP + H(+)</text>
        <dbReference type="Rhea" id="RHEA:16049"/>
        <dbReference type="ChEBI" id="CHEBI:10329"/>
        <dbReference type="ChEBI" id="CHEBI:15378"/>
        <dbReference type="ChEBI" id="CHEBI:18408"/>
        <dbReference type="ChEBI" id="CHEBI:58115"/>
        <dbReference type="ChEBI" id="CHEBI:60487"/>
        <dbReference type="EC" id="2.7.8.26"/>
    </reaction>
</comment>
<gene>
    <name evidence="19" type="primary">cobS</name>
    <name evidence="20" type="ORF">C3K47_18095</name>
</gene>
<evidence type="ECO:0000256" key="4">
    <source>
        <dbReference type="ARBA" id="ARBA00010561"/>
    </source>
</evidence>
<dbReference type="PANTHER" id="PTHR34148:SF1">
    <property type="entry name" value="ADENOSYLCOBINAMIDE-GDP RIBAZOLETRANSFERASE"/>
    <property type="match status" value="1"/>
</dbReference>
<keyword evidence="12 19" id="KW-1133">Transmembrane helix</keyword>
<dbReference type="GO" id="GO:0008818">
    <property type="term" value="F:cobalamin 5'-phosphate synthase activity"/>
    <property type="evidence" value="ECO:0007669"/>
    <property type="project" value="UniProtKB-UniRule"/>
</dbReference>
<evidence type="ECO:0000313" key="21">
    <source>
        <dbReference type="Proteomes" id="UP000236893"/>
    </source>
</evidence>
<evidence type="ECO:0000256" key="19">
    <source>
        <dbReference type="HAMAP-Rule" id="MF_00719"/>
    </source>
</evidence>
<evidence type="ECO:0000313" key="20">
    <source>
        <dbReference type="EMBL" id="POY34865.1"/>
    </source>
</evidence>
<dbReference type="InterPro" id="IPR003805">
    <property type="entry name" value="CobS"/>
</dbReference>
<keyword evidence="21" id="KW-1185">Reference proteome</keyword>
<comment type="similarity">
    <text evidence="4 19">Belongs to the CobS family.</text>
</comment>
<dbReference type="NCBIfam" id="TIGR00317">
    <property type="entry name" value="cobS"/>
    <property type="match status" value="1"/>
</dbReference>
<keyword evidence="11 19" id="KW-0460">Magnesium</keyword>
<evidence type="ECO:0000256" key="11">
    <source>
        <dbReference type="ARBA" id="ARBA00022842"/>
    </source>
</evidence>
<evidence type="ECO:0000256" key="17">
    <source>
        <dbReference type="ARBA" id="ARBA00048623"/>
    </source>
</evidence>
<sequence>MQETQHSIPEQSNLHHTSSLLRRPGGLQLNLFFTAIMFYTRIPCPKWVDHRAEYLNRATVYLPIVGWMVGGVCALVFWLSIFLFPATLSILLSMVSGILLTGAFHEDGFADVCDGFGGGWTKQRILEIMKDSRVGAYGVIGIILMLAVKFFSLNAINPLIIPFVIIVAHSLSRATALSFIYTHEYSRENEDSKAKPVAIKLPLRSLLLALFWGLLPLLVFCWWQNEWLYLLVIVPLILLQYFLGRYFQKWIDGYTGDCLGTTQQLAEVFIYLFFGSTLWTSI</sequence>
<dbReference type="NCBIfam" id="NF001277">
    <property type="entry name" value="PRK00235.1-3"/>
    <property type="match status" value="1"/>
</dbReference>
<feature type="transmembrane region" description="Helical" evidence="19">
    <location>
        <begin position="134"/>
        <end position="153"/>
    </location>
</feature>
<evidence type="ECO:0000256" key="8">
    <source>
        <dbReference type="ARBA" id="ARBA00022573"/>
    </source>
</evidence>
<dbReference type="Pfam" id="PF02654">
    <property type="entry name" value="CobS"/>
    <property type="match status" value="1"/>
</dbReference>
<name>A0A2S4ZX30_9SPHI</name>
<comment type="function">
    <text evidence="14 19">Joins adenosylcobinamide-GDP and alpha-ribazole to generate adenosylcobalamin (Ado-cobalamin). Also synthesizes adenosylcobalamin 5'-phosphate from adenosylcobinamide-GDP and alpha-ribazole 5'-phosphate.</text>
</comment>
<protein>
    <recommendedName>
        <fullName evidence="6 19">Adenosylcobinamide-GDP ribazoletransferase</fullName>
        <ecNumber evidence="5 19">2.7.8.26</ecNumber>
    </recommendedName>
    <alternativeName>
        <fullName evidence="16 19">Cobalamin synthase</fullName>
    </alternativeName>
    <alternativeName>
        <fullName evidence="15 19">Cobalamin-5'-phosphate synthase</fullName>
    </alternativeName>
</protein>
<dbReference type="HAMAP" id="MF_00719">
    <property type="entry name" value="CobS"/>
    <property type="match status" value="1"/>
</dbReference>
<evidence type="ECO:0000256" key="10">
    <source>
        <dbReference type="ARBA" id="ARBA00022692"/>
    </source>
</evidence>
<dbReference type="OrthoDB" id="9794626at2"/>
<dbReference type="GO" id="GO:0051073">
    <property type="term" value="F:adenosylcobinamide-GDP ribazoletransferase activity"/>
    <property type="evidence" value="ECO:0007669"/>
    <property type="project" value="UniProtKB-UniRule"/>
</dbReference>
<keyword evidence="9 19" id="KW-0808">Transferase</keyword>
<evidence type="ECO:0000256" key="3">
    <source>
        <dbReference type="ARBA" id="ARBA00004663"/>
    </source>
</evidence>
<proteinExistence type="inferred from homology"/>
<evidence type="ECO:0000256" key="12">
    <source>
        <dbReference type="ARBA" id="ARBA00022989"/>
    </source>
</evidence>
<dbReference type="EC" id="2.7.8.26" evidence="5 19"/>
<evidence type="ECO:0000256" key="6">
    <source>
        <dbReference type="ARBA" id="ARBA00015850"/>
    </source>
</evidence>
<keyword evidence="13 19" id="KW-0472">Membrane</keyword>
<dbReference type="AlphaFoldDB" id="A0A2S4ZX30"/>
<organism evidence="20 21">
    <name type="scientific">Solitalea longa</name>
    <dbReference type="NCBI Taxonomy" id="2079460"/>
    <lineage>
        <taxon>Bacteria</taxon>
        <taxon>Pseudomonadati</taxon>
        <taxon>Bacteroidota</taxon>
        <taxon>Sphingobacteriia</taxon>
        <taxon>Sphingobacteriales</taxon>
        <taxon>Sphingobacteriaceae</taxon>
        <taxon>Solitalea</taxon>
    </lineage>
</organism>
<evidence type="ECO:0000256" key="16">
    <source>
        <dbReference type="ARBA" id="ARBA00032853"/>
    </source>
</evidence>
<dbReference type="UniPathway" id="UPA00148">
    <property type="reaction ID" value="UER00238"/>
</dbReference>
<keyword evidence="7 19" id="KW-1003">Cell membrane</keyword>
<dbReference type="Proteomes" id="UP000236893">
    <property type="component" value="Unassembled WGS sequence"/>
</dbReference>
<dbReference type="RefSeq" id="WP_103790575.1">
    <property type="nucleotide sequence ID" value="NZ_PQVF01000017.1"/>
</dbReference>
<evidence type="ECO:0000256" key="9">
    <source>
        <dbReference type="ARBA" id="ARBA00022679"/>
    </source>
</evidence>
<comment type="subcellular location">
    <subcellularLocation>
        <location evidence="2 19">Cell membrane</location>
        <topology evidence="2 19">Multi-pass membrane protein</topology>
    </subcellularLocation>
</comment>
<feature type="transmembrane region" description="Helical" evidence="19">
    <location>
        <begin position="201"/>
        <end position="221"/>
    </location>
</feature>
<comment type="pathway">
    <text evidence="3 19">Cofactor biosynthesis; adenosylcobalamin biosynthesis; adenosylcobalamin from cob(II)yrinate a,c-diamide: step 7/7.</text>
</comment>
<dbReference type="PANTHER" id="PTHR34148">
    <property type="entry name" value="ADENOSYLCOBINAMIDE-GDP RIBAZOLETRANSFERASE"/>
    <property type="match status" value="1"/>
</dbReference>
<dbReference type="GO" id="GO:0009236">
    <property type="term" value="P:cobalamin biosynthetic process"/>
    <property type="evidence" value="ECO:0007669"/>
    <property type="project" value="UniProtKB-UniRule"/>
</dbReference>
<feature type="transmembrane region" description="Helical" evidence="19">
    <location>
        <begin position="60"/>
        <end position="84"/>
    </location>
</feature>
<dbReference type="GO" id="GO:0005886">
    <property type="term" value="C:plasma membrane"/>
    <property type="evidence" value="ECO:0007669"/>
    <property type="project" value="UniProtKB-SubCell"/>
</dbReference>
<evidence type="ECO:0000256" key="13">
    <source>
        <dbReference type="ARBA" id="ARBA00023136"/>
    </source>
</evidence>
<evidence type="ECO:0000256" key="1">
    <source>
        <dbReference type="ARBA" id="ARBA00001946"/>
    </source>
</evidence>
<keyword evidence="8 19" id="KW-0169">Cobalamin biosynthesis</keyword>
<comment type="catalytic activity">
    <reaction evidence="18 19">
        <text>alpha-ribazole 5'-phosphate + adenosylcob(III)inamide-GDP = adenosylcob(III)alamin 5'-phosphate + GMP + H(+)</text>
        <dbReference type="Rhea" id="RHEA:23560"/>
        <dbReference type="ChEBI" id="CHEBI:15378"/>
        <dbReference type="ChEBI" id="CHEBI:57918"/>
        <dbReference type="ChEBI" id="CHEBI:58115"/>
        <dbReference type="ChEBI" id="CHEBI:60487"/>
        <dbReference type="ChEBI" id="CHEBI:60493"/>
        <dbReference type="EC" id="2.7.8.26"/>
    </reaction>
</comment>
<comment type="caution">
    <text evidence="20">The sequence shown here is derived from an EMBL/GenBank/DDBJ whole genome shotgun (WGS) entry which is preliminary data.</text>
</comment>
<feature type="transmembrane region" description="Helical" evidence="19">
    <location>
        <begin position="159"/>
        <end position="181"/>
    </location>
</feature>
<accession>A0A2S4ZX30</accession>
<dbReference type="EMBL" id="PQVF01000017">
    <property type="protein sequence ID" value="POY34865.1"/>
    <property type="molecule type" value="Genomic_DNA"/>
</dbReference>
<evidence type="ECO:0000256" key="5">
    <source>
        <dbReference type="ARBA" id="ARBA00013200"/>
    </source>
</evidence>
<comment type="cofactor">
    <cofactor evidence="1 19">
        <name>Mg(2+)</name>
        <dbReference type="ChEBI" id="CHEBI:18420"/>
    </cofactor>
</comment>
<evidence type="ECO:0000256" key="14">
    <source>
        <dbReference type="ARBA" id="ARBA00025228"/>
    </source>
</evidence>
<reference evidence="20 21" key="1">
    <citation type="submission" date="2018-01" db="EMBL/GenBank/DDBJ databases">
        <authorList>
            <person name="Gaut B.S."/>
            <person name="Morton B.R."/>
            <person name="Clegg M.T."/>
            <person name="Duvall M.R."/>
        </authorList>
    </citation>
    <scope>NUCLEOTIDE SEQUENCE [LARGE SCALE GENOMIC DNA]</scope>
    <source>
        <strain evidence="20 21">HR-AV</strain>
    </source>
</reference>
<feature type="transmembrane region" description="Helical" evidence="19">
    <location>
        <begin position="227"/>
        <end position="244"/>
    </location>
</feature>
<evidence type="ECO:0000256" key="15">
    <source>
        <dbReference type="ARBA" id="ARBA00032605"/>
    </source>
</evidence>
<keyword evidence="10 19" id="KW-0812">Transmembrane</keyword>
<evidence type="ECO:0000256" key="18">
    <source>
        <dbReference type="ARBA" id="ARBA00049504"/>
    </source>
</evidence>